<sequence>MKNNIVTGCYDHVIRIWTFHKSPQLLQELEEHNSAVNALCWHNKSMKLFSADSNGEIKMWRIPSYQRNSNKDFNNYVLDKELCFHEVKGVSVNRLVTNTNEDILFLFCGDGSIRLIDVSIGRISTCFLSFSKYQNITVGCCSPCGNLLFLCNENGCVQVWTRKSSKITESLSNTYHRCQLTSIDYHPLDHILALSTSEDGGPIHVYTYKESDESCEAKELNTSEKDRKTNSPDSSSSHKESKIERKGSKIMSPNALAPSGTPMKNKNELKNYLMTSPEKPRIISKRNPPKSYFYNTETSSDEGFARLSLSAKKDSSECESAEYEKSEKYSKESRHFESFTTNAVKSGHLNVVPAPDKYIVSDSHASGSQISDSGYPDSFQRSSKRSQRRRKLREMNKSDY</sequence>
<dbReference type="SUPFAM" id="SSF50978">
    <property type="entry name" value="WD40 repeat-like"/>
    <property type="match status" value="1"/>
</dbReference>
<dbReference type="InterPro" id="IPR015943">
    <property type="entry name" value="WD40/YVTN_repeat-like_dom_sf"/>
</dbReference>
<dbReference type="GO" id="GO:0044458">
    <property type="term" value="P:motile cilium assembly"/>
    <property type="evidence" value="ECO:0007669"/>
    <property type="project" value="TreeGrafter"/>
</dbReference>
<gene>
    <name evidence="3" type="ORF">HNY73_011067</name>
</gene>
<dbReference type="InterPro" id="IPR052803">
    <property type="entry name" value="Cilium-Associated_Jouberin"/>
</dbReference>
<feature type="compositionally biased region" description="Basic and acidic residues" evidence="2">
    <location>
        <begin position="216"/>
        <end position="247"/>
    </location>
</feature>
<dbReference type="EMBL" id="JABXBU010000030">
    <property type="protein sequence ID" value="KAF8785545.1"/>
    <property type="molecule type" value="Genomic_DNA"/>
</dbReference>
<proteinExistence type="predicted"/>
<dbReference type="PANTHER" id="PTHR44499">
    <property type="entry name" value="JOUBERIN"/>
    <property type="match status" value="1"/>
</dbReference>
<dbReference type="Gene3D" id="2.130.10.10">
    <property type="entry name" value="YVTN repeat-like/Quinoprotein amine dehydrogenase"/>
    <property type="match status" value="1"/>
</dbReference>
<feature type="region of interest" description="Disordered" evidence="2">
    <location>
        <begin position="216"/>
        <end position="267"/>
    </location>
</feature>
<dbReference type="GO" id="GO:0036064">
    <property type="term" value="C:ciliary basal body"/>
    <property type="evidence" value="ECO:0007669"/>
    <property type="project" value="TreeGrafter"/>
</dbReference>
<dbReference type="PROSITE" id="PS50082">
    <property type="entry name" value="WD_REPEATS_2"/>
    <property type="match status" value="1"/>
</dbReference>
<feature type="region of interest" description="Disordered" evidence="2">
    <location>
        <begin position="361"/>
        <end position="400"/>
    </location>
</feature>
<feature type="compositionally biased region" description="Basic residues" evidence="2">
    <location>
        <begin position="382"/>
        <end position="392"/>
    </location>
</feature>
<protein>
    <submittedName>
        <fullName evidence="3">Jouberin like protein</fullName>
    </submittedName>
</protein>
<dbReference type="PROSITE" id="PS50294">
    <property type="entry name" value="WD_REPEATS_REGION"/>
    <property type="match status" value="1"/>
</dbReference>
<name>A0A8T0F5K0_ARGBR</name>
<feature type="repeat" description="WD" evidence="1">
    <location>
        <begin position="29"/>
        <end position="70"/>
    </location>
</feature>
<keyword evidence="1" id="KW-0853">WD repeat</keyword>
<dbReference type="Proteomes" id="UP000807504">
    <property type="component" value="Unassembled WGS sequence"/>
</dbReference>
<keyword evidence="4" id="KW-1185">Reference proteome</keyword>
<dbReference type="InterPro" id="IPR036322">
    <property type="entry name" value="WD40_repeat_dom_sf"/>
</dbReference>
<dbReference type="InterPro" id="IPR001680">
    <property type="entry name" value="WD40_rpt"/>
</dbReference>
<reference evidence="3" key="2">
    <citation type="submission" date="2020-06" db="EMBL/GenBank/DDBJ databases">
        <authorList>
            <person name="Sheffer M."/>
        </authorList>
    </citation>
    <scope>NUCLEOTIDE SEQUENCE</scope>
</reference>
<accession>A0A8T0F5K0</accession>
<dbReference type="AlphaFoldDB" id="A0A8T0F5K0"/>
<evidence type="ECO:0000313" key="3">
    <source>
        <dbReference type="EMBL" id="KAF8785545.1"/>
    </source>
</evidence>
<evidence type="ECO:0000256" key="2">
    <source>
        <dbReference type="SAM" id="MobiDB-lite"/>
    </source>
</evidence>
<reference evidence="3" key="1">
    <citation type="journal article" date="2020" name="bioRxiv">
        <title>Chromosome-level reference genome of the European wasp spider Argiope bruennichi: a resource for studies on range expansion and evolutionary adaptation.</title>
        <authorList>
            <person name="Sheffer M.M."/>
            <person name="Hoppe A."/>
            <person name="Krehenwinkel H."/>
            <person name="Uhl G."/>
            <person name="Kuss A.W."/>
            <person name="Jensen L."/>
            <person name="Jensen C."/>
            <person name="Gillespie R.G."/>
            <person name="Hoff K.J."/>
            <person name="Prost S."/>
        </authorList>
    </citation>
    <scope>NUCLEOTIDE SEQUENCE</scope>
</reference>
<evidence type="ECO:0000256" key="1">
    <source>
        <dbReference type="PROSITE-ProRule" id="PRU00221"/>
    </source>
</evidence>
<feature type="compositionally biased region" description="Polar residues" evidence="2">
    <location>
        <begin position="363"/>
        <end position="372"/>
    </location>
</feature>
<evidence type="ECO:0000313" key="4">
    <source>
        <dbReference type="Proteomes" id="UP000807504"/>
    </source>
</evidence>
<dbReference type="PANTHER" id="PTHR44499:SF1">
    <property type="entry name" value="JOUBERIN"/>
    <property type="match status" value="1"/>
</dbReference>
<organism evidence="3 4">
    <name type="scientific">Argiope bruennichi</name>
    <name type="common">Wasp spider</name>
    <name type="synonym">Aranea bruennichi</name>
    <dbReference type="NCBI Taxonomy" id="94029"/>
    <lineage>
        <taxon>Eukaryota</taxon>
        <taxon>Metazoa</taxon>
        <taxon>Ecdysozoa</taxon>
        <taxon>Arthropoda</taxon>
        <taxon>Chelicerata</taxon>
        <taxon>Arachnida</taxon>
        <taxon>Araneae</taxon>
        <taxon>Araneomorphae</taxon>
        <taxon>Entelegynae</taxon>
        <taxon>Araneoidea</taxon>
        <taxon>Araneidae</taxon>
        <taxon>Argiope</taxon>
    </lineage>
</organism>
<dbReference type="Pfam" id="PF00400">
    <property type="entry name" value="WD40"/>
    <property type="match status" value="1"/>
</dbReference>
<comment type="caution">
    <text evidence="3">The sequence shown here is derived from an EMBL/GenBank/DDBJ whole genome shotgun (WGS) entry which is preliminary data.</text>
</comment>
<dbReference type="SMART" id="SM00320">
    <property type="entry name" value="WD40"/>
    <property type="match status" value="4"/>
</dbReference>